<proteinExistence type="predicted"/>
<keyword evidence="2" id="KW-0812">Transmembrane</keyword>
<dbReference type="FunFam" id="3.40.50.2300:FF:000188">
    <property type="entry name" value="Glutamate receptor"/>
    <property type="match status" value="1"/>
</dbReference>
<evidence type="ECO:0000256" key="4">
    <source>
        <dbReference type="ARBA" id="ARBA00023136"/>
    </source>
</evidence>
<feature type="signal peptide" evidence="5">
    <location>
        <begin position="1"/>
        <end position="37"/>
    </location>
</feature>
<keyword evidence="3" id="KW-1133">Transmembrane helix</keyword>
<keyword evidence="4" id="KW-0472">Membrane</keyword>
<reference evidence="7" key="1">
    <citation type="submission" date="2022-02" db="EMBL/GenBank/DDBJ databases">
        <authorList>
            <person name="Henning P.M."/>
            <person name="McCubbin A.G."/>
            <person name="Shore J.S."/>
        </authorList>
    </citation>
    <scope>NUCLEOTIDE SEQUENCE</scope>
    <source>
        <strain evidence="7">F60SS</strain>
        <tissue evidence="7">Leaves</tissue>
    </source>
</reference>
<gene>
    <name evidence="7" type="ORF">Tsubulata_049128</name>
</gene>
<dbReference type="InterPro" id="IPR028082">
    <property type="entry name" value="Peripla_BP_I"/>
</dbReference>
<dbReference type="EMBL" id="JAKUCV010006434">
    <property type="protein sequence ID" value="KAJ4827354.1"/>
    <property type="molecule type" value="Genomic_DNA"/>
</dbReference>
<evidence type="ECO:0000313" key="8">
    <source>
        <dbReference type="Proteomes" id="UP001141552"/>
    </source>
</evidence>
<dbReference type="InterPro" id="IPR001828">
    <property type="entry name" value="ANF_lig-bd_rcpt"/>
</dbReference>
<reference evidence="7" key="2">
    <citation type="journal article" date="2023" name="Plants (Basel)">
        <title>Annotation of the Turnera subulata (Passifloraceae) Draft Genome Reveals the S-Locus Evolved after the Divergence of Turneroideae from Passifloroideae in a Stepwise Manner.</title>
        <authorList>
            <person name="Henning P.M."/>
            <person name="Roalson E.H."/>
            <person name="Mir W."/>
            <person name="McCubbin A.G."/>
            <person name="Shore J.S."/>
        </authorList>
    </citation>
    <scope>NUCLEOTIDE SEQUENCE</scope>
    <source>
        <strain evidence="7">F60SS</strain>
    </source>
</reference>
<dbReference type="CDD" id="cd19990">
    <property type="entry name" value="PBP1_GABAb_receptor_plant"/>
    <property type="match status" value="1"/>
</dbReference>
<evidence type="ECO:0000256" key="2">
    <source>
        <dbReference type="ARBA" id="ARBA00022692"/>
    </source>
</evidence>
<dbReference type="Gene3D" id="3.40.50.2300">
    <property type="match status" value="2"/>
</dbReference>
<protein>
    <recommendedName>
        <fullName evidence="6">Receptor ligand binding region domain-containing protein</fullName>
    </recommendedName>
</protein>
<dbReference type="InterPro" id="IPR044440">
    <property type="entry name" value="GABAb_receptor_plant_PBP1"/>
</dbReference>
<dbReference type="Pfam" id="PF01094">
    <property type="entry name" value="ANF_receptor"/>
    <property type="match status" value="1"/>
</dbReference>
<evidence type="ECO:0000256" key="5">
    <source>
        <dbReference type="SAM" id="SignalP"/>
    </source>
</evidence>
<evidence type="ECO:0000313" key="7">
    <source>
        <dbReference type="EMBL" id="KAJ4827354.1"/>
    </source>
</evidence>
<dbReference type="Proteomes" id="UP001141552">
    <property type="component" value="Unassembled WGS sequence"/>
</dbReference>
<dbReference type="AlphaFoldDB" id="A0A9Q0J3T8"/>
<feature type="chain" id="PRO_5040373579" description="Receptor ligand binding region domain-containing protein" evidence="5">
    <location>
        <begin position="38"/>
        <end position="484"/>
    </location>
</feature>
<sequence length="484" mass="53894">MTRTKCSFHFISFDIVPRFWLLSLLLLPFLFIVPSGAEVPDKDDKITKVGAIIDINSRIGKEEKTAIEMAVQNFNDSSKYHKLSLYFQDSQGSPLQAVYAAEELIKEKGVDVIIGMENWEEAALVADIGSRAQIPVLSFSAPATTPPLITSRWPFLVRMASNDSEQMRCIAAMVQSYNWRRVVAVYEDYGYGVESGKLPLLSKALQEVGSEIEYDLALPPFSSLSNPKEVVEGELEKLLKASTQSRVFIILQSSLPMMIHLFREANYMGLVGMDTVWILTDEVAGFLDSVNSSVTYLMQGALGIKTYYNDGSTSYQNFYPKFRQIFRSKYPDEDYFKPGIQALRAYDSISTIIQASETMSVNSTSRKLFLNNILSSNFTGLSGQIQFKAAALLSSPVIRIANVVGKSYKELDFWVPNCGFTGNAFADCEDTRGSPTFARSPDVMEWSSPRWDCTSIPVSQENPQASSPAHVEVVNISDSRPLQG</sequence>
<dbReference type="PANTHER" id="PTHR34836:SF9">
    <property type="entry name" value="RECEPTOR LIGAND BINDING REGION DOMAIN-CONTAINING PROTEIN"/>
    <property type="match status" value="1"/>
</dbReference>
<dbReference type="InterPro" id="IPR015683">
    <property type="entry name" value="Ionotropic_Glu_rcpt"/>
</dbReference>
<name>A0A9Q0J3T8_9ROSI</name>
<keyword evidence="8" id="KW-1185">Reference proteome</keyword>
<dbReference type="PANTHER" id="PTHR34836">
    <property type="entry name" value="OS06G0188250 PROTEIN"/>
    <property type="match status" value="1"/>
</dbReference>
<accession>A0A9Q0J3T8</accession>
<organism evidence="7 8">
    <name type="scientific">Turnera subulata</name>
    <dbReference type="NCBI Taxonomy" id="218843"/>
    <lineage>
        <taxon>Eukaryota</taxon>
        <taxon>Viridiplantae</taxon>
        <taxon>Streptophyta</taxon>
        <taxon>Embryophyta</taxon>
        <taxon>Tracheophyta</taxon>
        <taxon>Spermatophyta</taxon>
        <taxon>Magnoliopsida</taxon>
        <taxon>eudicotyledons</taxon>
        <taxon>Gunneridae</taxon>
        <taxon>Pentapetalae</taxon>
        <taxon>rosids</taxon>
        <taxon>fabids</taxon>
        <taxon>Malpighiales</taxon>
        <taxon>Passifloraceae</taxon>
        <taxon>Turnera</taxon>
    </lineage>
</organism>
<dbReference type="OrthoDB" id="5984008at2759"/>
<evidence type="ECO:0000259" key="6">
    <source>
        <dbReference type="Pfam" id="PF01094"/>
    </source>
</evidence>
<comment type="subcellular location">
    <subcellularLocation>
        <location evidence="1">Membrane</location>
    </subcellularLocation>
</comment>
<dbReference type="GO" id="GO:0016020">
    <property type="term" value="C:membrane"/>
    <property type="evidence" value="ECO:0007669"/>
    <property type="project" value="UniProtKB-SubCell"/>
</dbReference>
<keyword evidence="5" id="KW-0732">Signal</keyword>
<comment type="caution">
    <text evidence="7">The sequence shown here is derived from an EMBL/GenBank/DDBJ whole genome shotgun (WGS) entry which is preliminary data.</text>
</comment>
<evidence type="ECO:0000256" key="3">
    <source>
        <dbReference type="ARBA" id="ARBA00022989"/>
    </source>
</evidence>
<feature type="domain" description="Receptor ligand binding region" evidence="6">
    <location>
        <begin position="63"/>
        <end position="405"/>
    </location>
</feature>
<dbReference type="SUPFAM" id="SSF53822">
    <property type="entry name" value="Periplasmic binding protein-like I"/>
    <property type="match status" value="1"/>
</dbReference>
<evidence type="ECO:0000256" key="1">
    <source>
        <dbReference type="ARBA" id="ARBA00004370"/>
    </source>
</evidence>